<accession>A0A841CFQ9</accession>
<feature type="region of interest" description="Disordered" evidence="1">
    <location>
        <begin position="282"/>
        <end position="301"/>
    </location>
</feature>
<evidence type="ECO:0000256" key="1">
    <source>
        <dbReference type="SAM" id="MobiDB-lite"/>
    </source>
</evidence>
<dbReference type="InterPro" id="IPR007278">
    <property type="entry name" value="DUF397"/>
</dbReference>
<protein>
    <submittedName>
        <fullName evidence="3">Transcriptional regulator with XRE-family HTH domain</fullName>
    </submittedName>
</protein>
<dbReference type="EMBL" id="JACHJN010000003">
    <property type="protein sequence ID" value="MBB5955830.1"/>
    <property type="molecule type" value="Genomic_DNA"/>
</dbReference>
<organism evidence="3 4">
    <name type="scientific">Saccharothrix tamanrassetensis</name>
    <dbReference type="NCBI Taxonomy" id="1051531"/>
    <lineage>
        <taxon>Bacteria</taxon>
        <taxon>Bacillati</taxon>
        <taxon>Actinomycetota</taxon>
        <taxon>Actinomycetes</taxon>
        <taxon>Pseudonocardiales</taxon>
        <taxon>Pseudonocardiaceae</taxon>
        <taxon>Saccharothrix</taxon>
    </lineage>
</organism>
<name>A0A841CFQ9_9PSEU</name>
<dbReference type="PROSITE" id="PS50943">
    <property type="entry name" value="HTH_CROC1"/>
    <property type="match status" value="1"/>
</dbReference>
<comment type="caution">
    <text evidence="3">The sequence shown here is derived from an EMBL/GenBank/DDBJ whole genome shotgun (WGS) entry which is preliminary data.</text>
</comment>
<dbReference type="Gene3D" id="1.10.260.40">
    <property type="entry name" value="lambda repressor-like DNA-binding domains"/>
    <property type="match status" value="1"/>
</dbReference>
<feature type="domain" description="HTH cro/C1-type" evidence="2">
    <location>
        <begin position="18"/>
        <end position="72"/>
    </location>
</feature>
<reference evidence="3 4" key="1">
    <citation type="submission" date="2020-08" db="EMBL/GenBank/DDBJ databases">
        <title>Genomic Encyclopedia of Type Strains, Phase III (KMG-III): the genomes of soil and plant-associated and newly described type strains.</title>
        <authorList>
            <person name="Whitman W."/>
        </authorList>
    </citation>
    <scope>NUCLEOTIDE SEQUENCE [LARGE SCALE GENOMIC DNA]</scope>
    <source>
        <strain evidence="3 4">CECT 8640</strain>
    </source>
</reference>
<dbReference type="CDD" id="cd00093">
    <property type="entry name" value="HTH_XRE"/>
    <property type="match status" value="1"/>
</dbReference>
<dbReference type="SUPFAM" id="SSF47413">
    <property type="entry name" value="lambda repressor-like DNA-binding domains"/>
    <property type="match status" value="1"/>
</dbReference>
<evidence type="ECO:0000313" key="3">
    <source>
        <dbReference type="EMBL" id="MBB5955830.1"/>
    </source>
</evidence>
<dbReference type="InterPro" id="IPR043917">
    <property type="entry name" value="DUF5753"/>
</dbReference>
<sequence length="352" mass="38700">MARGSSPTLRKRRLVSELRRLREEAALTIEEVGERLECSASKISRIETGRVGVTPRDVRDMLAAYGADPVTLGELVQLAREARRKAWWDEFGDIAPGRYIGFEADADSVRTYQGLMIPGLLQHEGYTRALIADVLPHASPDEVDRRVALRKARQALLLEEDPLTLHAVIDEAALRRVVGGPAVMAAQLRKLGEVGKLDNVTLQVVPFTAGGHAAMDGPFVILTFPEKSDPDVVYLESTRSDVYLEQPSDVVRYSDMFARLAAASLGTVESMAVVEQVARELSPTGSEQPMKQEWRKSRRSSASGPECVEIALDGVRAAVRDSKNRTAGALDFDAGQWSRFLGVAKRGTYDER</sequence>
<dbReference type="Pfam" id="PF04149">
    <property type="entry name" value="DUF397"/>
    <property type="match status" value="1"/>
</dbReference>
<dbReference type="Proteomes" id="UP000547510">
    <property type="component" value="Unassembled WGS sequence"/>
</dbReference>
<dbReference type="GO" id="GO:0003677">
    <property type="term" value="F:DNA binding"/>
    <property type="evidence" value="ECO:0007669"/>
    <property type="project" value="InterPro"/>
</dbReference>
<evidence type="ECO:0000259" key="2">
    <source>
        <dbReference type="PROSITE" id="PS50943"/>
    </source>
</evidence>
<proteinExistence type="predicted"/>
<dbReference type="InterPro" id="IPR001387">
    <property type="entry name" value="Cro/C1-type_HTH"/>
</dbReference>
<gene>
    <name evidence="3" type="ORF">FHS29_002411</name>
</gene>
<dbReference type="Pfam" id="PF19054">
    <property type="entry name" value="DUF5753"/>
    <property type="match status" value="1"/>
</dbReference>
<dbReference type="SMART" id="SM00530">
    <property type="entry name" value="HTH_XRE"/>
    <property type="match status" value="1"/>
</dbReference>
<keyword evidence="4" id="KW-1185">Reference proteome</keyword>
<dbReference type="Pfam" id="PF13560">
    <property type="entry name" value="HTH_31"/>
    <property type="match status" value="1"/>
</dbReference>
<evidence type="ECO:0000313" key="4">
    <source>
        <dbReference type="Proteomes" id="UP000547510"/>
    </source>
</evidence>
<dbReference type="AlphaFoldDB" id="A0A841CFQ9"/>
<dbReference type="InterPro" id="IPR010982">
    <property type="entry name" value="Lambda_DNA-bd_dom_sf"/>
</dbReference>